<keyword evidence="1" id="KW-1133">Transmembrane helix</keyword>
<keyword evidence="1" id="KW-0812">Transmembrane</keyword>
<evidence type="ECO:0000313" key="2">
    <source>
        <dbReference type="EMBL" id="TEY31293.1"/>
    </source>
</evidence>
<name>A0A4Y8CFW3_9HELO</name>
<protein>
    <recommendedName>
        <fullName evidence="4">BTB domain-containing protein</fullName>
    </recommendedName>
</protein>
<evidence type="ECO:0000313" key="3">
    <source>
        <dbReference type="Proteomes" id="UP000297299"/>
    </source>
</evidence>
<dbReference type="Proteomes" id="UP000297299">
    <property type="component" value="Unassembled WGS sequence"/>
</dbReference>
<feature type="transmembrane region" description="Helical" evidence="1">
    <location>
        <begin position="20"/>
        <end position="42"/>
    </location>
</feature>
<reference evidence="2 3" key="1">
    <citation type="submission" date="2017-11" db="EMBL/GenBank/DDBJ databases">
        <title>Comparative genomics of Botrytis spp.</title>
        <authorList>
            <person name="Valero-Jimenez C.A."/>
            <person name="Tapia P."/>
            <person name="Veloso J."/>
            <person name="Silva-Moreno E."/>
            <person name="Staats M."/>
            <person name="Valdes J.H."/>
            <person name="Van Kan J.A.L."/>
        </authorList>
    </citation>
    <scope>NUCLEOTIDE SEQUENCE [LARGE SCALE GENOMIC DNA]</scope>
    <source>
        <strain evidence="2 3">MUCL2830</strain>
    </source>
</reference>
<evidence type="ECO:0000256" key="1">
    <source>
        <dbReference type="SAM" id="Phobius"/>
    </source>
</evidence>
<accession>A0A4Y8CFW3</accession>
<dbReference type="AlphaFoldDB" id="A0A4Y8CFW3"/>
<dbReference type="EMBL" id="PHWZ01000800">
    <property type="protein sequence ID" value="TEY31293.1"/>
    <property type="molecule type" value="Genomic_DNA"/>
</dbReference>
<organism evidence="2 3">
    <name type="scientific">Botryotinia calthae</name>
    <dbReference type="NCBI Taxonomy" id="38488"/>
    <lineage>
        <taxon>Eukaryota</taxon>
        <taxon>Fungi</taxon>
        <taxon>Dikarya</taxon>
        <taxon>Ascomycota</taxon>
        <taxon>Pezizomycotina</taxon>
        <taxon>Leotiomycetes</taxon>
        <taxon>Helotiales</taxon>
        <taxon>Sclerotiniaceae</taxon>
        <taxon>Botryotinia</taxon>
    </lineage>
</organism>
<keyword evidence="1" id="KW-0472">Membrane</keyword>
<comment type="caution">
    <text evidence="2">The sequence shown here is derived from an EMBL/GenBank/DDBJ whole genome shotgun (WGS) entry which is preliminary data.</text>
</comment>
<keyword evidence="3" id="KW-1185">Reference proteome</keyword>
<evidence type="ECO:0008006" key="4">
    <source>
        <dbReference type="Google" id="ProtNLM"/>
    </source>
</evidence>
<dbReference type="OrthoDB" id="2129688at2759"/>
<sequence>MARNSTAAYVPILKPLCVPATLAKLANLVFLAWLLNLLFLLFKTLSLKHSTPITFTLKIKYHNCSNITSTNFTRAIMDQTNRQSPKLKKFSLPDQTPDTRFVLFDEIEIQLHSTILKIHSAFFRKFLDSPDKKPAEPSAEFRYEWVSEIEEDGDWHLVENSMQ</sequence>
<gene>
    <name evidence="2" type="ORF">BOTCAL_0804g00010</name>
</gene>
<proteinExistence type="predicted"/>